<dbReference type="RefSeq" id="WP_187071328.1">
    <property type="nucleotide sequence ID" value="NZ_JACRYL010000008.1"/>
</dbReference>
<evidence type="ECO:0000313" key="1">
    <source>
        <dbReference type="EMBL" id="MBC6110858.1"/>
    </source>
</evidence>
<keyword evidence="2" id="KW-1185">Reference proteome</keyword>
<comment type="caution">
    <text evidence="1">The sequence shown here is derived from an EMBL/GenBank/DDBJ whole genome shotgun (WGS) entry which is preliminary data.</text>
</comment>
<protein>
    <recommendedName>
        <fullName evidence="3">Cold-shock protein</fullName>
    </recommendedName>
</protein>
<gene>
    <name evidence="1" type="ORF">H7U22_10525</name>
</gene>
<evidence type="ECO:0000313" key="2">
    <source>
        <dbReference type="Proteomes" id="UP000652755"/>
    </source>
</evidence>
<reference evidence="1 2" key="1">
    <citation type="submission" date="2020-08" db="EMBL/GenBank/DDBJ databases">
        <authorList>
            <person name="Sun Q."/>
            <person name="Inoue M."/>
        </authorList>
    </citation>
    <scope>NUCLEOTIDE SEQUENCE [LARGE SCALE GENOMIC DNA]</scope>
    <source>
        <strain evidence="1 2">CCM 8938</strain>
    </source>
</reference>
<accession>A0ABR7KSZ3</accession>
<proteinExistence type="predicted"/>
<organism evidence="1 2">
    <name type="scientific">Pedobacter fastidiosus</name>
    <dbReference type="NCBI Taxonomy" id="2765361"/>
    <lineage>
        <taxon>Bacteria</taxon>
        <taxon>Pseudomonadati</taxon>
        <taxon>Bacteroidota</taxon>
        <taxon>Sphingobacteriia</taxon>
        <taxon>Sphingobacteriales</taxon>
        <taxon>Sphingobacteriaceae</taxon>
        <taxon>Pedobacter</taxon>
    </lineage>
</organism>
<dbReference type="Proteomes" id="UP000652755">
    <property type="component" value="Unassembled WGS sequence"/>
</dbReference>
<dbReference type="EMBL" id="JACRYL010000008">
    <property type="protein sequence ID" value="MBC6110858.1"/>
    <property type="molecule type" value="Genomic_DNA"/>
</dbReference>
<name>A0ABR7KSZ3_9SPHI</name>
<evidence type="ECO:0008006" key="3">
    <source>
        <dbReference type="Google" id="ProtNLM"/>
    </source>
</evidence>
<sequence length="65" mass="7039">MSTIRKGQIADLDLSSGRGVIIDENGQDISFELNEQLAQVGINAEVKFQIELGQEGLRAVAIELP</sequence>